<evidence type="ECO:0000313" key="2">
    <source>
        <dbReference type="EMBL" id="EHA18924.1"/>
    </source>
</evidence>
<dbReference type="STRING" id="380704.G3YDQ7"/>
<dbReference type="PANTHER" id="PTHR43558:SF6">
    <property type="entry name" value="REDUCTASE, PUTATIVE (AFU_ORTHOLOGUE AFUA_3G10540)-RELATED"/>
    <property type="match status" value="1"/>
</dbReference>
<evidence type="ECO:0000256" key="1">
    <source>
        <dbReference type="SAM" id="MobiDB-lite"/>
    </source>
</evidence>
<sequence>MARYIMPLKDEQRLPEGAPAIAASFAEFQYQFEAFTHDWSNLVVAGSAALIPLLPIREDVSPTVSAAVERPEEYYYETIADASDIDIFLYGIDNEENTVTFIAPRWPFRHIQVVLRLYRSVTEILTGFDIDCACVAFDGRHVYTTPRGATAISTRTNTIDLTRRSPSYEMRLFKYRMQNLDVFWESLDRSRINMDLFEKLREHRDLHPKNVKGLARLILAEIVVSGRRPYTDSLTSRALKKLGDAQDPEFTGPTVYTSVEIPYTKRFTADRVRQFVARHSSIPFLFGTLNEILKGSGSAKPEEKELPGRLGFMKDNPGRQMIGSFYPLDEQGWAEAAYEVIDHLSDCEELSSGSEGTEYRRSEEEDSEEEDSEEEDSEEEDSEEEDSEEEDSEEEDSEEEDSEEEDSEEEDSEEEDSEEEDSEEQEIEKEDNEEEDSEEQEIEEEDSEEEDSEKQDSKGPENREVTDSSVVEHSNNTDVHRREQ</sequence>
<accession>G3YDQ7</accession>
<dbReference type="PANTHER" id="PTHR43558">
    <property type="entry name" value="REDUCTASE, PUTATIVE (AFU_ORTHOLOGUE AFUA_3G10540)-RELATED"/>
    <property type="match status" value="1"/>
</dbReference>
<comment type="caution">
    <text evidence="2">The sequence shown here is derived from an EMBL/GenBank/DDBJ whole genome shotgun (WGS) entry which is preliminary data.</text>
</comment>
<feature type="compositionally biased region" description="Basic and acidic residues" evidence="1">
    <location>
        <begin position="454"/>
        <end position="466"/>
    </location>
</feature>
<feature type="region of interest" description="Disordered" evidence="1">
    <location>
        <begin position="346"/>
        <end position="484"/>
    </location>
</feature>
<name>G3YDQ7_ASPNA</name>
<dbReference type="AlphaFoldDB" id="G3YDQ7"/>
<feature type="compositionally biased region" description="Acidic residues" evidence="1">
    <location>
        <begin position="364"/>
        <end position="453"/>
    </location>
</feature>
<organism evidence="2 3">
    <name type="scientific">Aspergillus niger (strain ATCC 1015 / CBS 113.46 / FGSC A1144 / LSHB Ac4 / NCTC 3858a / NRRL 328 / USDA 3528.7)</name>
    <dbReference type="NCBI Taxonomy" id="380704"/>
    <lineage>
        <taxon>Eukaryota</taxon>
        <taxon>Fungi</taxon>
        <taxon>Dikarya</taxon>
        <taxon>Ascomycota</taxon>
        <taxon>Pezizomycotina</taxon>
        <taxon>Eurotiomycetes</taxon>
        <taxon>Eurotiomycetidae</taxon>
        <taxon>Eurotiales</taxon>
        <taxon>Aspergillaceae</taxon>
        <taxon>Aspergillus</taxon>
        <taxon>Aspergillus subgen. Circumdati</taxon>
    </lineage>
</organism>
<dbReference type="Proteomes" id="UP000009038">
    <property type="component" value="Unassembled WGS sequence"/>
</dbReference>
<gene>
    <name evidence="2" type="ORF">ASPNIDRAFT_42735</name>
</gene>
<dbReference type="EMBL" id="ACJE01000020">
    <property type="protein sequence ID" value="EHA18924.1"/>
    <property type="molecule type" value="Genomic_DNA"/>
</dbReference>
<feature type="region of interest" description="Disordered" evidence="1">
    <location>
        <begin position="296"/>
        <end position="317"/>
    </location>
</feature>
<proteinExistence type="predicted"/>
<dbReference type="OrthoDB" id="539213at2759"/>
<reference evidence="2 3" key="1">
    <citation type="journal article" date="2011" name="Genome Res.">
        <title>Comparative genomics of citric-acid-producing Aspergillus niger ATCC 1015 versus enzyme-producing CBS 513.88.</title>
        <authorList>
            <person name="Andersen M.R."/>
            <person name="Salazar M.P."/>
            <person name="Schaap P.J."/>
            <person name="van de Vondervoort P.J."/>
            <person name="Culley D."/>
            <person name="Thykaer J."/>
            <person name="Frisvad J.C."/>
            <person name="Nielsen K.F."/>
            <person name="Albang R."/>
            <person name="Albermann K."/>
            <person name="Berka R.M."/>
            <person name="Braus G.H."/>
            <person name="Braus-Stromeyer S.A."/>
            <person name="Corrochano L.M."/>
            <person name="Dai Z."/>
            <person name="van Dijck P.W."/>
            <person name="Hofmann G."/>
            <person name="Lasure L.L."/>
            <person name="Magnuson J.K."/>
            <person name="Menke H."/>
            <person name="Meijer M."/>
            <person name="Meijer S.L."/>
            <person name="Nielsen J.B."/>
            <person name="Nielsen M.L."/>
            <person name="van Ooyen A.J."/>
            <person name="Pel H.J."/>
            <person name="Poulsen L."/>
            <person name="Samson R.A."/>
            <person name="Stam H."/>
            <person name="Tsang A."/>
            <person name="van den Brink J.M."/>
            <person name="Atkins A."/>
            <person name="Aerts A."/>
            <person name="Shapiro H."/>
            <person name="Pangilinan J."/>
            <person name="Salamov A."/>
            <person name="Lou Y."/>
            <person name="Lindquist E."/>
            <person name="Lucas S."/>
            <person name="Grimwood J."/>
            <person name="Grigoriev I.V."/>
            <person name="Kubicek C.P."/>
            <person name="Martinez D."/>
            <person name="van Peij N.N."/>
            <person name="Roubos J.A."/>
            <person name="Nielsen J."/>
            <person name="Baker S.E."/>
        </authorList>
    </citation>
    <scope>NUCLEOTIDE SEQUENCE [LARGE SCALE GENOMIC DNA]</scope>
    <source>
        <strain evidence="3">ATCC 1015 / CBS 113.46 / FGSC A1144 / LSHB Ac4 / NCTC 3858a / NRRL 328 / USDA 3528.7</strain>
    </source>
</reference>
<dbReference type="HOGENOM" id="CLU_563802_0_0_1"/>
<evidence type="ECO:0000313" key="3">
    <source>
        <dbReference type="Proteomes" id="UP000009038"/>
    </source>
</evidence>
<feature type="compositionally biased region" description="Polar residues" evidence="1">
    <location>
        <begin position="467"/>
        <end position="477"/>
    </location>
</feature>
<protein>
    <submittedName>
        <fullName evidence="2">Uncharacterized protein</fullName>
    </submittedName>
</protein>
<dbReference type="InterPro" id="IPR053354">
    <property type="entry name" value="MGDG_epimerase"/>
</dbReference>
<dbReference type="VEuPathDB" id="FungiDB:ASPNIDRAFT2_42735"/>